<sequence>MFTIDRQPGQLVPVKVWLPDISQLEEECLQQAVNLAKLPFAFHHIALMPDTHAGFGMPIGGVLAAENVVVPNAVGVDIGCGMCFVETDIHLNEVSKEDMQFLVGQILRQIPTGFNHHKTKQPSQVLDRFANRLAESDCYRPPELVKEIERGYYQMGTLGGGNHFIEIQADERDMVCIMLHSGSRNFGWQIAKHFNHLAKTLNIRWQQPDPVTYDLAFLPLSSTEGNSYMVWMDLALQFAMENRHRMMDIVMDILQKHRPAVTFSRFINAHHNYAALEHHFGRQVVVHRKGAIRARRGEPGIVPGAMGTASYIVEGLGNAASFHSCSHGAGRIMSRKKATATIPVQKTMEDLQQLGVVLGKHKKSDVSEESRFAYKDIEYVISQQRDLIKPVKKLRTLAVVKG</sequence>
<evidence type="ECO:0000256" key="5">
    <source>
        <dbReference type="ARBA" id="ARBA00022800"/>
    </source>
</evidence>
<evidence type="ECO:0000256" key="3">
    <source>
        <dbReference type="ARBA" id="ARBA00022723"/>
    </source>
</evidence>
<dbReference type="SUPFAM" id="SSF103365">
    <property type="entry name" value="Hypothetical protein PH1602"/>
    <property type="match status" value="1"/>
</dbReference>
<evidence type="ECO:0000256" key="11">
    <source>
        <dbReference type="PIRSR" id="PIRSR601233-3"/>
    </source>
</evidence>
<keyword evidence="3 11" id="KW-0479">Metal-binding</keyword>
<keyword evidence="7 11" id="KW-0464">Manganese</keyword>
<feature type="binding site" evidence="10">
    <location>
        <begin position="327"/>
        <end position="330"/>
    </location>
    <ligand>
        <name>GMP</name>
        <dbReference type="ChEBI" id="CHEBI:58115"/>
    </ligand>
</feature>
<organism evidence="12 13">
    <name type="scientific">Desulforamulus hydrothermalis Lam5 = DSM 18033</name>
    <dbReference type="NCBI Taxonomy" id="1121428"/>
    <lineage>
        <taxon>Bacteria</taxon>
        <taxon>Bacillati</taxon>
        <taxon>Bacillota</taxon>
        <taxon>Clostridia</taxon>
        <taxon>Eubacteriales</taxon>
        <taxon>Peptococcaceae</taxon>
        <taxon>Desulforamulus</taxon>
    </lineage>
</organism>
<feature type="binding site" evidence="10">
    <location>
        <position position="310"/>
    </location>
    <ligand>
        <name>GMP</name>
        <dbReference type="ChEBI" id="CHEBI:58115"/>
    </ligand>
</feature>
<keyword evidence="2" id="KW-0436">Ligase</keyword>
<dbReference type="InterPro" id="IPR001233">
    <property type="entry name" value="RtcB"/>
</dbReference>
<dbReference type="OrthoDB" id="9802323at2"/>
<keyword evidence="6 10" id="KW-0342">GTP-binding</keyword>
<dbReference type="InterPro" id="IPR052915">
    <property type="entry name" value="RtcB-like"/>
</dbReference>
<evidence type="ECO:0000256" key="2">
    <source>
        <dbReference type="ARBA" id="ARBA00022598"/>
    </source>
</evidence>
<evidence type="ECO:0000256" key="1">
    <source>
        <dbReference type="ARBA" id="ARBA00012726"/>
    </source>
</evidence>
<evidence type="ECO:0000256" key="4">
    <source>
        <dbReference type="ARBA" id="ARBA00022741"/>
    </source>
</evidence>
<feature type="active site" description="GMP-histidine intermediate" evidence="9">
    <location>
        <position position="327"/>
    </location>
</feature>
<protein>
    <recommendedName>
        <fullName evidence="1">3'-phosphate/5'-hydroxy nucleic acid ligase</fullName>
        <ecNumber evidence="1">6.5.1.8</ecNumber>
    </recommendedName>
</protein>
<evidence type="ECO:0000256" key="7">
    <source>
        <dbReference type="ARBA" id="ARBA00023211"/>
    </source>
</evidence>
<dbReference type="GO" id="GO:0006396">
    <property type="term" value="P:RNA processing"/>
    <property type="evidence" value="ECO:0007669"/>
    <property type="project" value="InterPro"/>
</dbReference>
<dbReference type="GO" id="GO:0006281">
    <property type="term" value="P:DNA repair"/>
    <property type="evidence" value="ECO:0007669"/>
    <property type="project" value="TreeGrafter"/>
</dbReference>
<evidence type="ECO:0000313" key="12">
    <source>
        <dbReference type="EMBL" id="CCO08664.1"/>
    </source>
</evidence>
<keyword evidence="13" id="KW-1185">Reference proteome</keyword>
<keyword evidence="5" id="KW-0692">RNA repair</keyword>
<dbReference type="Gene3D" id="3.90.1860.10">
    <property type="entry name" value="tRNA-splicing ligase RtcB"/>
    <property type="match status" value="1"/>
</dbReference>
<feature type="binding site" evidence="11">
    <location>
        <position position="77"/>
    </location>
    <ligand>
        <name>Mn(2+)</name>
        <dbReference type="ChEBI" id="CHEBI:29035"/>
        <label>1</label>
    </ligand>
</feature>
<name>K8DZT2_9FIRM</name>
<dbReference type="AlphaFoldDB" id="K8DZT2"/>
<evidence type="ECO:0000313" key="13">
    <source>
        <dbReference type="Proteomes" id="UP000009315"/>
    </source>
</evidence>
<proteinExistence type="predicted"/>
<dbReference type="GO" id="GO:0003909">
    <property type="term" value="F:DNA ligase activity"/>
    <property type="evidence" value="ECO:0007669"/>
    <property type="project" value="TreeGrafter"/>
</dbReference>
<feature type="binding site" evidence="11">
    <location>
        <position position="163"/>
    </location>
    <ligand>
        <name>Mn(2+)</name>
        <dbReference type="ChEBI" id="CHEBI:29035"/>
        <label>1</label>
    </ligand>
</feature>
<dbReference type="InterPro" id="IPR036025">
    <property type="entry name" value="RtcB-like_sf"/>
</dbReference>
<comment type="caution">
    <text evidence="12">The sequence shown here is derived from an EMBL/GenBank/DDBJ whole genome shotgun (WGS) entry which is preliminary data.</text>
</comment>
<dbReference type="Proteomes" id="UP000009315">
    <property type="component" value="Unassembled WGS sequence"/>
</dbReference>
<reference evidence="12 13" key="1">
    <citation type="journal article" date="2013" name="Genome Announc.">
        <title>Genome Sequence of the Sulfate-Reducing Bacterium Desulfotomaculum hydrothermale Lam5(T).</title>
        <authorList>
            <person name="Amin O."/>
            <person name="Fardeau M.L."/>
            <person name="Valette O."/>
            <person name="Hirschler-Rea A."/>
            <person name="Barbe V."/>
            <person name="Medigue C."/>
            <person name="Vacherie B."/>
            <person name="Ollivier B."/>
            <person name="Bertin P.N."/>
            <person name="Dolla A."/>
        </authorList>
    </citation>
    <scope>NUCLEOTIDE SEQUENCE [LARGE SCALE GENOMIC DNA]</scope>
    <source>
        <strain evidence="13">Lam5 / DSM 18033</strain>
    </source>
</reference>
<dbReference type="GO" id="GO:0030145">
    <property type="term" value="F:manganese ion binding"/>
    <property type="evidence" value="ECO:0007669"/>
    <property type="project" value="TreeGrafter"/>
</dbReference>
<dbReference type="GO" id="GO:0042245">
    <property type="term" value="P:RNA repair"/>
    <property type="evidence" value="ECO:0007669"/>
    <property type="project" value="UniProtKB-KW"/>
</dbReference>
<dbReference type="Pfam" id="PF01139">
    <property type="entry name" value="RtcB"/>
    <property type="match status" value="1"/>
</dbReference>
<dbReference type="RefSeq" id="WP_008412198.1">
    <property type="nucleotide sequence ID" value="NZ_CAOS01000011.1"/>
</dbReference>
<dbReference type="PANTHER" id="PTHR43749">
    <property type="entry name" value="RNA-SPLICING LIGASE RTCB"/>
    <property type="match status" value="1"/>
</dbReference>
<dbReference type="STRING" id="1121428.DESHY_40214"/>
<dbReference type="GO" id="GO:0005525">
    <property type="term" value="F:GTP binding"/>
    <property type="evidence" value="ECO:0007669"/>
    <property type="project" value="UniProtKB-KW"/>
</dbReference>
<comment type="catalytic activity">
    <reaction evidence="8">
        <text>a 3'-end 3'-phospho-ribonucleotide-RNA + a 5'-end dephospho-ribonucleoside-RNA + GTP = a ribonucleotidyl-ribonucleotide-RNA + GMP + diphosphate</text>
        <dbReference type="Rhea" id="RHEA:68076"/>
        <dbReference type="Rhea" id="RHEA-COMP:10463"/>
        <dbReference type="Rhea" id="RHEA-COMP:13936"/>
        <dbReference type="Rhea" id="RHEA-COMP:17355"/>
        <dbReference type="ChEBI" id="CHEBI:33019"/>
        <dbReference type="ChEBI" id="CHEBI:37565"/>
        <dbReference type="ChEBI" id="CHEBI:58115"/>
        <dbReference type="ChEBI" id="CHEBI:83062"/>
        <dbReference type="ChEBI" id="CHEBI:138284"/>
        <dbReference type="ChEBI" id="CHEBI:173118"/>
        <dbReference type="EC" id="6.5.1.8"/>
    </reaction>
</comment>
<dbReference type="PANTHER" id="PTHR43749:SF2">
    <property type="entry name" value="RNA-SPLICING LIGASE RTCB"/>
    <property type="match status" value="1"/>
</dbReference>
<evidence type="ECO:0000256" key="8">
    <source>
        <dbReference type="ARBA" id="ARBA00047746"/>
    </source>
</evidence>
<feature type="binding site" evidence="10">
    <location>
        <begin position="303"/>
        <end position="306"/>
    </location>
    <ligand>
        <name>GMP</name>
        <dbReference type="ChEBI" id="CHEBI:58115"/>
    </ligand>
</feature>
<dbReference type="EMBL" id="CAOS01000011">
    <property type="protein sequence ID" value="CCO08664.1"/>
    <property type="molecule type" value="Genomic_DNA"/>
</dbReference>
<feature type="binding site" evidence="10">
    <location>
        <position position="401"/>
    </location>
    <ligand>
        <name>GMP</name>
        <dbReference type="ChEBI" id="CHEBI:58115"/>
    </ligand>
</feature>
<gene>
    <name evidence="12" type="ORF">DESHY_40214</name>
</gene>
<feature type="binding site" evidence="10">
    <location>
        <begin position="162"/>
        <end position="166"/>
    </location>
    <ligand>
        <name>GMP</name>
        <dbReference type="ChEBI" id="CHEBI:58115"/>
    </ligand>
</feature>
<feature type="binding site" evidence="11">
    <location>
        <position position="271"/>
    </location>
    <ligand>
        <name>Mn(2+)</name>
        <dbReference type="ChEBI" id="CHEBI:29035"/>
        <label>2</label>
    </ligand>
</feature>
<evidence type="ECO:0000256" key="10">
    <source>
        <dbReference type="PIRSR" id="PIRSR601233-2"/>
    </source>
</evidence>
<accession>K8DZT2</accession>
<evidence type="ECO:0000256" key="9">
    <source>
        <dbReference type="PIRSR" id="PIRSR601233-1"/>
    </source>
</evidence>
<dbReference type="GO" id="GO:0170057">
    <property type="term" value="F:RNA ligase (GTP) activity"/>
    <property type="evidence" value="ECO:0007669"/>
    <property type="project" value="UniProtKB-EC"/>
</dbReference>
<feature type="binding site" evidence="11">
    <location>
        <position position="180"/>
    </location>
    <ligand>
        <name>Mn(2+)</name>
        <dbReference type="ChEBI" id="CHEBI:29035"/>
        <label>2</label>
    </ligand>
</feature>
<comment type="cofactor">
    <cofactor evidence="11">
        <name>Mn(2+)</name>
        <dbReference type="ChEBI" id="CHEBI:29035"/>
    </cofactor>
    <text evidence="11">Binds 2 manganese ions per subunit.</text>
</comment>
<dbReference type="EC" id="6.5.1.8" evidence="1"/>
<keyword evidence="4 10" id="KW-0547">Nucleotide-binding</keyword>
<dbReference type="eggNOG" id="COG1690">
    <property type="taxonomic scope" value="Bacteria"/>
</dbReference>
<evidence type="ECO:0000256" key="6">
    <source>
        <dbReference type="ARBA" id="ARBA00023134"/>
    </source>
</evidence>
<feature type="binding site" evidence="10">
    <location>
        <begin position="271"/>
        <end position="272"/>
    </location>
    <ligand>
        <name>GMP</name>
        <dbReference type="ChEBI" id="CHEBI:58115"/>
    </ligand>
</feature>